<proteinExistence type="predicted"/>
<evidence type="ECO:0000256" key="1">
    <source>
        <dbReference type="SAM" id="MobiDB-lite"/>
    </source>
</evidence>
<feature type="region of interest" description="Disordered" evidence="1">
    <location>
        <begin position="143"/>
        <end position="178"/>
    </location>
</feature>
<gene>
    <name evidence="2" type="ORF">PAL_GLEAN10024267</name>
</gene>
<name>L5JYI1_PTEAL</name>
<accession>L5JYI1</accession>
<sequence length="189" mass="20497">MGSWLWTLAPSSHPTQSVPDAGREVAESSLVDGGCWPRTALDKPQQDSYCGGHSISLPAVREAGPRDVGAGFARCWWVGSSLLGPAPGARNYALEARGRCRRAVTSRRRPFSTPLRGRAERGGRRWDIPEQLLQHLETMGAQFSGGEGAAEPAQPQPTAPEGPERPQPEPSPWGPLDDVRFLIACTSWY</sequence>
<evidence type="ECO:0008006" key="4">
    <source>
        <dbReference type="Google" id="ProtNLM"/>
    </source>
</evidence>
<dbReference type="Proteomes" id="UP000010552">
    <property type="component" value="Unassembled WGS sequence"/>
</dbReference>
<evidence type="ECO:0000313" key="3">
    <source>
        <dbReference type="Proteomes" id="UP000010552"/>
    </source>
</evidence>
<organism evidence="2 3">
    <name type="scientific">Pteropus alecto</name>
    <name type="common">Black flying fox</name>
    <dbReference type="NCBI Taxonomy" id="9402"/>
    <lineage>
        <taxon>Eukaryota</taxon>
        <taxon>Metazoa</taxon>
        <taxon>Chordata</taxon>
        <taxon>Craniata</taxon>
        <taxon>Vertebrata</taxon>
        <taxon>Euteleostomi</taxon>
        <taxon>Mammalia</taxon>
        <taxon>Eutheria</taxon>
        <taxon>Laurasiatheria</taxon>
        <taxon>Chiroptera</taxon>
        <taxon>Yinpterochiroptera</taxon>
        <taxon>Pteropodoidea</taxon>
        <taxon>Pteropodidae</taxon>
        <taxon>Pteropodinae</taxon>
        <taxon>Pteropus</taxon>
    </lineage>
</organism>
<keyword evidence="3" id="KW-1185">Reference proteome</keyword>
<protein>
    <recommendedName>
        <fullName evidence="4">Protein MMP24OS</fullName>
    </recommendedName>
</protein>
<dbReference type="AlphaFoldDB" id="L5JYI1"/>
<reference evidence="3" key="1">
    <citation type="journal article" date="2013" name="Science">
        <title>Comparative analysis of bat genomes provides insight into the evolution of flight and immunity.</title>
        <authorList>
            <person name="Zhang G."/>
            <person name="Cowled C."/>
            <person name="Shi Z."/>
            <person name="Huang Z."/>
            <person name="Bishop-Lilly K.A."/>
            <person name="Fang X."/>
            <person name="Wynne J.W."/>
            <person name="Xiong Z."/>
            <person name="Baker M.L."/>
            <person name="Zhao W."/>
            <person name="Tachedjian M."/>
            <person name="Zhu Y."/>
            <person name="Zhou P."/>
            <person name="Jiang X."/>
            <person name="Ng J."/>
            <person name="Yang L."/>
            <person name="Wu L."/>
            <person name="Xiao J."/>
            <person name="Feng Y."/>
            <person name="Chen Y."/>
            <person name="Sun X."/>
            <person name="Zhang Y."/>
            <person name="Marsh G.A."/>
            <person name="Crameri G."/>
            <person name="Broder C.C."/>
            <person name="Frey K.G."/>
            <person name="Wang L.F."/>
            <person name="Wang J."/>
        </authorList>
    </citation>
    <scope>NUCLEOTIDE SEQUENCE [LARGE SCALE GENOMIC DNA]</scope>
</reference>
<dbReference type="EMBL" id="KB031072">
    <property type="protein sequence ID" value="ELK04132.1"/>
    <property type="molecule type" value="Genomic_DNA"/>
</dbReference>
<evidence type="ECO:0000313" key="2">
    <source>
        <dbReference type="EMBL" id="ELK04132.1"/>
    </source>
</evidence>
<dbReference type="InParanoid" id="L5JYI1"/>